<evidence type="ECO:0000313" key="2">
    <source>
        <dbReference type="EMBL" id="VDL64114.1"/>
    </source>
</evidence>
<gene>
    <name evidence="2" type="ORF">HDID_LOCUS10833</name>
</gene>
<evidence type="ECO:0000313" key="4">
    <source>
        <dbReference type="WBParaSite" id="HDID_0001083501-mRNA-1"/>
    </source>
</evidence>
<evidence type="ECO:0000313" key="3">
    <source>
        <dbReference type="Proteomes" id="UP000274504"/>
    </source>
</evidence>
<protein>
    <submittedName>
        <fullName evidence="4">F-box/kelch-repeat protein SKIP30</fullName>
    </submittedName>
</protein>
<proteinExistence type="predicted"/>
<organism evidence="4">
    <name type="scientific">Hymenolepis diminuta</name>
    <name type="common">Rat tapeworm</name>
    <dbReference type="NCBI Taxonomy" id="6216"/>
    <lineage>
        <taxon>Eukaryota</taxon>
        <taxon>Metazoa</taxon>
        <taxon>Spiralia</taxon>
        <taxon>Lophotrochozoa</taxon>
        <taxon>Platyhelminthes</taxon>
        <taxon>Cestoda</taxon>
        <taxon>Eucestoda</taxon>
        <taxon>Cyclophyllidea</taxon>
        <taxon>Hymenolepididae</taxon>
        <taxon>Hymenolepis</taxon>
    </lineage>
</organism>
<reference evidence="4" key="1">
    <citation type="submission" date="2017-02" db="UniProtKB">
        <authorList>
            <consortium name="WormBaseParasite"/>
        </authorList>
    </citation>
    <scope>IDENTIFICATION</scope>
</reference>
<accession>A0A0R3SYJ0</accession>
<dbReference type="OrthoDB" id="6282652at2759"/>
<reference evidence="2 3" key="2">
    <citation type="submission" date="2018-11" db="EMBL/GenBank/DDBJ databases">
        <authorList>
            <consortium name="Pathogen Informatics"/>
        </authorList>
    </citation>
    <scope>NUCLEOTIDE SEQUENCE [LARGE SCALE GENOMIC DNA]</scope>
</reference>
<name>A0A0R3SYJ0_HYMDI</name>
<evidence type="ECO:0000256" key="1">
    <source>
        <dbReference type="SAM" id="MobiDB-lite"/>
    </source>
</evidence>
<dbReference type="AlphaFoldDB" id="A0A0R3SYJ0"/>
<dbReference type="SUPFAM" id="SSF50965">
    <property type="entry name" value="Galactose oxidase, central domain"/>
    <property type="match status" value="1"/>
</dbReference>
<sequence>MLGKGDSLPVEGSIKSTPLERGRKWLAEAWKTAKKQPIASSSMPSSSTKSKEQSTESQKRLASFGRTQLCILNPECCDVEIEHQLPFRGHVNVVAFRNKLVFISGGSRRVNLMDLSTGQLSSLPNMINDRCLPVGVAPENEIFVFGTLVFPGKLTRLLQEGEWSLLPPMIEERFECTAVNIPDFGVLVIGGIGRNGFPLRSTELLMRRSGEVEGGGGEKWQWIPFPPMNKEHDFHSFAVYFRGRVCVIERV</sequence>
<dbReference type="InterPro" id="IPR015915">
    <property type="entry name" value="Kelch-typ_b-propeller"/>
</dbReference>
<dbReference type="WBParaSite" id="HDID_0001083501-mRNA-1">
    <property type="protein sequence ID" value="HDID_0001083501-mRNA-1"/>
    <property type="gene ID" value="HDID_0001083501"/>
</dbReference>
<dbReference type="Proteomes" id="UP000274504">
    <property type="component" value="Unassembled WGS sequence"/>
</dbReference>
<dbReference type="Gene3D" id="2.120.10.80">
    <property type="entry name" value="Kelch-type beta propeller"/>
    <property type="match status" value="1"/>
</dbReference>
<dbReference type="EMBL" id="UYSG01011987">
    <property type="protein sequence ID" value="VDL64114.1"/>
    <property type="molecule type" value="Genomic_DNA"/>
</dbReference>
<dbReference type="InterPro" id="IPR011043">
    <property type="entry name" value="Gal_Oxase/kelch_b-propeller"/>
</dbReference>
<feature type="compositionally biased region" description="Basic and acidic residues" evidence="1">
    <location>
        <begin position="49"/>
        <end position="58"/>
    </location>
</feature>
<feature type="region of interest" description="Disordered" evidence="1">
    <location>
        <begin position="34"/>
        <end position="58"/>
    </location>
</feature>